<evidence type="ECO:0000256" key="3">
    <source>
        <dbReference type="ARBA" id="ARBA00022804"/>
    </source>
</evidence>
<evidence type="ECO:0000256" key="5">
    <source>
        <dbReference type="ARBA" id="ARBA00023104"/>
    </source>
</evidence>
<evidence type="ECO:0000256" key="2">
    <source>
        <dbReference type="ARBA" id="ARBA00022581"/>
    </source>
</evidence>
<comment type="similarity">
    <text evidence="7">Belongs to the Leviviricetes maturation protein family.</text>
</comment>
<evidence type="ECO:0000256" key="6">
    <source>
        <dbReference type="ARBA" id="ARBA00023296"/>
    </source>
</evidence>
<organism evidence="8">
    <name type="scientific">Leviviridae sp</name>
    <dbReference type="NCBI Taxonomy" id="2027243"/>
    <lineage>
        <taxon>Viruses</taxon>
        <taxon>Riboviria</taxon>
        <taxon>Orthornavirae</taxon>
        <taxon>Lenarviricota</taxon>
        <taxon>Leviviricetes</taxon>
        <taxon>Norzivirales</taxon>
        <taxon>Fiersviridae</taxon>
    </lineage>
</organism>
<evidence type="ECO:0000256" key="1">
    <source>
        <dbReference type="ARBA" id="ARBA00004328"/>
    </source>
</evidence>
<reference evidence="8" key="1">
    <citation type="submission" date="2019-05" db="EMBL/GenBank/DDBJ databases">
        <title>Metatranscriptomic reconstruction reveals RNA viruses with the potential to shape carbon cycling in soil.</title>
        <authorList>
            <person name="Starr E.P."/>
            <person name="Nuccio E."/>
            <person name="Pett-Ridge J."/>
            <person name="Banfield J.F."/>
            <person name="Firestone M.K."/>
        </authorList>
    </citation>
    <scope>NUCLEOTIDE SEQUENCE</scope>
    <source>
        <strain evidence="8">H1_Bulk_30_scaffold_192</strain>
    </source>
</reference>
<dbReference type="GO" id="GO:0039666">
    <property type="term" value="P:virion attachment to host cell pilus"/>
    <property type="evidence" value="ECO:0007669"/>
    <property type="project" value="UniProtKB-KW"/>
</dbReference>
<name>A0A514D650_9VIRU</name>
<protein>
    <recommendedName>
        <fullName evidence="9">Maturation</fullName>
    </recommendedName>
</protein>
<keyword evidence="2" id="KW-0945">Host-virus interaction</keyword>
<accession>A0A514D650</accession>
<dbReference type="InterPro" id="IPR005563">
    <property type="entry name" value="A_protein"/>
</dbReference>
<keyword evidence="4" id="KW-0946">Virion</keyword>
<evidence type="ECO:0000256" key="7">
    <source>
        <dbReference type="ARBA" id="ARBA00035110"/>
    </source>
</evidence>
<evidence type="ECO:0000313" key="8">
    <source>
        <dbReference type="EMBL" id="QDH89057.1"/>
    </source>
</evidence>
<dbReference type="GO" id="GO:0044423">
    <property type="term" value="C:virion component"/>
    <property type="evidence" value="ECO:0007669"/>
    <property type="project" value="UniProtKB-KW"/>
</dbReference>
<sequence length="444" mass="49088">MAKYYALGDVIRKVRPTEVTDTPLPNTLHYNNLGAVVETYASGTVRTFERSGSITYTRRSKNKAKSRLSNFCAHFSHLMYSGDWRSLPKIHAQDLNPAHVGWSWDTWWDYGTAYSAHVASITAASAALPARGLGKLQAGWDSYAATGFQAVQPDLTKVSVPNFLIDIGQIGDLGADIAPLITRKGAVGALSDIERFSANTAKGKIQSVAKFAAGKRLSYKFGWKPTVGDLTNMIGSVLQLQQRLQEFKDSVGKELSFTKTLEQVSDWKSGTFDLGGSNHYKVKWDGFLIGKVQYHAKYQPQALACIGELDEKIRGFLDSLGFELNPQIVWDAIPFSFVVDWFVGVGDWLSQFKIDALHLPIILVDSSVDYKEEFQVTSKVTINPNGYPTDVTATTQPSGYVTRDTLFHRMPVDPSLTLLKNLGWHNPKGSQWINLVSLATVLGL</sequence>
<keyword evidence="5" id="KW-1175">Viral attachment to host cell pilus</keyword>
<dbReference type="EMBL" id="MN034569">
    <property type="protein sequence ID" value="QDH89057.1"/>
    <property type="molecule type" value="Genomic_RNA"/>
</dbReference>
<evidence type="ECO:0008006" key="9">
    <source>
        <dbReference type="Google" id="ProtNLM"/>
    </source>
</evidence>
<gene>
    <name evidence="8" type="ORF">H1Bulk30192_000001</name>
</gene>
<evidence type="ECO:0000256" key="4">
    <source>
        <dbReference type="ARBA" id="ARBA00022844"/>
    </source>
</evidence>
<keyword evidence="3" id="KW-1161">Viral attachment to host cell</keyword>
<comment type="subcellular location">
    <subcellularLocation>
        <location evidence="1">Virion</location>
    </subcellularLocation>
</comment>
<proteinExistence type="inferred from homology"/>
<keyword evidence="6" id="KW-1160">Virus entry into host cell</keyword>
<dbReference type="Pfam" id="PF03863">
    <property type="entry name" value="Phage_mat-A"/>
    <property type="match status" value="1"/>
</dbReference>